<feature type="transmembrane region" description="Helical" evidence="7">
    <location>
        <begin position="376"/>
        <end position="394"/>
    </location>
</feature>
<dbReference type="PROSITE" id="PS50156">
    <property type="entry name" value="SSD"/>
    <property type="match status" value="1"/>
</dbReference>
<dbReference type="Proteomes" id="UP000009046">
    <property type="component" value="Unassembled WGS sequence"/>
</dbReference>
<dbReference type="InterPro" id="IPR053958">
    <property type="entry name" value="HMGCR/SNAP/NPC1-like_SSD"/>
</dbReference>
<dbReference type="EMBL" id="AAZO01005937">
    <property type="status" value="NOT_ANNOTATED_CDS"/>
    <property type="molecule type" value="Genomic_DNA"/>
</dbReference>
<keyword evidence="11" id="KW-1185">Reference proteome</keyword>
<feature type="transmembrane region" description="Helical" evidence="7">
    <location>
        <begin position="12"/>
        <end position="32"/>
    </location>
</feature>
<dbReference type="EMBL" id="DS235824">
    <property type="protein sequence ID" value="EEB17830.1"/>
    <property type="molecule type" value="Genomic_DNA"/>
</dbReference>
<dbReference type="STRING" id="121224.E0VWS4"/>
<feature type="transmembrane region" description="Helical" evidence="7">
    <location>
        <begin position="907"/>
        <end position="925"/>
    </location>
</feature>
<dbReference type="GO" id="GO:0007224">
    <property type="term" value="P:smoothened signaling pathway"/>
    <property type="evidence" value="ECO:0007669"/>
    <property type="project" value="TreeGrafter"/>
</dbReference>
<evidence type="ECO:0000313" key="10">
    <source>
        <dbReference type="EnsemblMetazoa" id="PHUM490680-PA"/>
    </source>
</evidence>
<dbReference type="AlphaFoldDB" id="E0VWS4"/>
<feature type="transmembrane region" description="Helical" evidence="7">
    <location>
        <begin position="321"/>
        <end position="342"/>
    </location>
</feature>
<comment type="similarity">
    <text evidence="6">Belongs to the dispatched family.</text>
</comment>
<evidence type="ECO:0000256" key="6">
    <source>
        <dbReference type="ARBA" id="ARBA00038046"/>
    </source>
</evidence>
<reference evidence="9" key="1">
    <citation type="submission" date="2007-04" db="EMBL/GenBank/DDBJ databases">
        <title>Annotation of Pediculus humanus corporis strain USDA.</title>
        <authorList>
            <person name="Kirkness E."/>
            <person name="Hannick L."/>
            <person name="Hass B."/>
            <person name="Bruggner R."/>
            <person name="Lawson D."/>
            <person name="Bidwell S."/>
            <person name="Joardar V."/>
            <person name="Caler E."/>
            <person name="Walenz B."/>
            <person name="Inman J."/>
            <person name="Schobel S."/>
            <person name="Galinsky K."/>
            <person name="Amedeo P."/>
            <person name="Strausberg R."/>
        </authorList>
    </citation>
    <scope>NUCLEOTIDE SEQUENCE</scope>
    <source>
        <strain evidence="9">USDA</strain>
    </source>
</reference>
<dbReference type="CTD" id="8235751"/>
<dbReference type="GO" id="GO:0022857">
    <property type="term" value="F:transmembrane transporter activity"/>
    <property type="evidence" value="ECO:0007669"/>
    <property type="project" value="TreeGrafter"/>
</dbReference>
<dbReference type="Pfam" id="PF12349">
    <property type="entry name" value="Sterol-sensing"/>
    <property type="match status" value="1"/>
</dbReference>
<dbReference type="InterPro" id="IPR000731">
    <property type="entry name" value="SSD"/>
</dbReference>
<sequence>MNWYFKFVANHPFVVVSTIGTLSVAALIISLISSKQPDFSDPQLGFETRGTIIAKRIISWENLYEAARPSGILTVNPNAVNSVFKSTNTSSNNSSTSKELLSNFLWHTQLNNSSSEEENYGKVKKLNDKVENYNDDEESFEIEKNFEEDFSNLESAHNHSHDHLSSDGFFCDVINPDYSHLVVETVNSSQSLLSLDALKSICIIQENLMNNEIMDSICQTVSHGHCCNPWSLPNYIALLYNHTSCFNITEKSVGKTKALLYECSKYYNNLQLSSDCHDKTLCRGVPKKCKKFNAVYNILYYLTDVDFLPSNYSKIKKENVFLNYTMIFLPIARSSAILPYYYNLSSSILKHDSVFVSAMDLGLKNTLFNDCLVRDAFLTVAGGGFMILCIWTYTNSIVITISTLLAVFMSLITSYFIYTFIFNIKFFPFMNLLAIIVAIGIGADDAFIFHKIWNCLKMDKGNPCLVKLVSDTLKHSSLSMFVTSLTTAAAFYSSSVSSITAINCFSVFAGTAVLVNFLLTVTWLPACFVISQKNLFPSVLCQCQPNFFNQFQTANKYLYQVKATIEKSLITLIFRLRWLWLIIFSAIAIGSSVIVLYHPKLRLPDSKNFHLFQSSHLFEKYDFVYKDKFWFERLERVTGWDNSNFKLPLRFVWGIHPVDNGNYFEPNSKGTLEFDPTFDMADPESQAWLLDFCRHLRTQPFYQSTHGPLLPNCFIESFKNWMQRRCKDSIDNIDRTPCCESSLFPFERETFKKCIKEAIGSLYETPSDYFLPGVAGPKFSKTSSGEIKVVVVEYDSNYSNSLSFTDMHAFYTEVEDWFQKQLEGAPRGMKNGWFISHLGFYDLQLALSNGTSVAIGVSMMIALTVFFFVSLNLLISIYTVITISCIIFVTVGFLVLIGWRLNVLESIAVTTAIGLAVDFSLHYGIHYGLSIDNDRKSAVEFTLNKMIGPTFMAALTTGAAGFFMLPSSVLAYIQIGVFLLILMTSSWFYSTIFLMSLLSVFGPLKGFGQFSYKHIFRLCSEKDINSPAQSNKTLYTNIFSDVLPSSSATDEIVSRSPRNSREIHEVKTLTGLNRKKWRLKNGKKSCLKHQSSEENAFSITTPLSDKNG</sequence>
<dbReference type="eggNOG" id="KOG3664">
    <property type="taxonomic scope" value="Eukaryota"/>
</dbReference>
<organism>
    <name type="scientific">Pediculus humanus subsp. corporis</name>
    <name type="common">Body louse</name>
    <dbReference type="NCBI Taxonomy" id="121224"/>
    <lineage>
        <taxon>Eukaryota</taxon>
        <taxon>Metazoa</taxon>
        <taxon>Ecdysozoa</taxon>
        <taxon>Arthropoda</taxon>
        <taxon>Hexapoda</taxon>
        <taxon>Insecta</taxon>
        <taxon>Pterygota</taxon>
        <taxon>Neoptera</taxon>
        <taxon>Paraneoptera</taxon>
        <taxon>Psocodea</taxon>
        <taxon>Troctomorpha</taxon>
        <taxon>Phthiraptera</taxon>
        <taxon>Anoplura</taxon>
        <taxon>Pediculidae</taxon>
        <taxon>Pediculus</taxon>
    </lineage>
</organism>
<evidence type="ECO:0000313" key="11">
    <source>
        <dbReference type="Proteomes" id="UP000009046"/>
    </source>
</evidence>
<dbReference type="KEGG" id="phu:Phum_PHUM490680"/>
<evidence type="ECO:0000259" key="8">
    <source>
        <dbReference type="PROSITE" id="PS50156"/>
    </source>
</evidence>
<feature type="transmembrane region" description="Helical" evidence="7">
    <location>
        <begin position="508"/>
        <end position="530"/>
    </location>
</feature>
<dbReference type="InParanoid" id="E0VWS4"/>
<evidence type="ECO:0000313" key="9">
    <source>
        <dbReference type="EMBL" id="EEB17830.1"/>
    </source>
</evidence>
<evidence type="ECO:0000256" key="1">
    <source>
        <dbReference type="ARBA" id="ARBA00004141"/>
    </source>
</evidence>
<keyword evidence="5" id="KW-0325">Glycoprotein</keyword>
<feature type="transmembrane region" description="Helical" evidence="7">
    <location>
        <begin position="971"/>
        <end position="1004"/>
    </location>
</feature>
<feature type="transmembrane region" description="Helical" evidence="7">
    <location>
        <begin position="427"/>
        <end position="449"/>
    </location>
</feature>
<reference evidence="9" key="2">
    <citation type="submission" date="2007-04" db="EMBL/GenBank/DDBJ databases">
        <title>The genome of the human body louse.</title>
        <authorList>
            <consortium name="The Human Body Louse Genome Consortium"/>
            <person name="Kirkness E."/>
            <person name="Walenz B."/>
            <person name="Hass B."/>
            <person name="Bruggner R."/>
            <person name="Strausberg R."/>
        </authorList>
    </citation>
    <scope>NUCLEOTIDE SEQUENCE</scope>
    <source>
        <strain evidence="9">USDA</strain>
    </source>
</reference>
<evidence type="ECO:0000256" key="4">
    <source>
        <dbReference type="ARBA" id="ARBA00023136"/>
    </source>
</evidence>
<accession>E0VWS4</accession>
<dbReference type="InterPro" id="IPR052081">
    <property type="entry name" value="Dispatched_Hh_regulator"/>
</dbReference>
<keyword evidence="4 7" id="KW-0472">Membrane</keyword>
<dbReference type="FunCoup" id="E0VWS4">
    <property type="interactions" value="188"/>
</dbReference>
<gene>
    <name evidence="10" type="primary">8235751</name>
    <name evidence="9" type="ORF">Phum_PHUM490680</name>
</gene>
<dbReference type="RefSeq" id="XP_002430568.1">
    <property type="nucleotide sequence ID" value="XM_002430523.1"/>
</dbReference>
<proteinExistence type="inferred from homology"/>
<feature type="domain" description="SSD" evidence="8">
    <location>
        <begin position="399"/>
        <end position="530"/>
    </location>
</feature>
<dbReference type="VEuPathDB" id="VectorBase:PHUM490680"/>
<dbReference type="GeneID" id="8235751"/>
<keyword evidence="2 7" id="KW-0812">Transmembrane</keyword>
<protein>
    <recommendedName>
        <fullName evidence="8">SSD domain-containing protein</fullName>
    </recommendedName>
</protein>
<name>E0VWS4_PEDHC</name>
<dbReference type="PANTHER" id="PTHR45951:SF3">
    <property type="entry name" value="PROTEIN DISPATCHED"/>
    <property type="match status" value="1"/>
</dbReference>
<dbReference type="OMA" id="IDRTPCC"/>
<dbReference type="PANTHER" id="PTHR45951">
    <property type="entry name" value="PROTEIN DISPATCHED-RELATED"/>
    <property type="match status" value="1"/>
</dbReference>
<reference evidence="10" key="3">
    <citation type="submission" date="2021-02" db="UniProtKB">
        <authorList>
            <consortium name="EnsemblMetazoa"/>
        </authorList>
    </citation>
    <scope>IDENTIFICATION</scope>
    <source>
        <strain evidence="10">USDA</strain>
    </source>
</reference>
<feature type="transmembrane region" description="Helical" evidence="7">
    <location>
        <begin position="946"/>
        <end position="965"/>
    </location>
</feature>
<keyword evidence="3 7" id="KW-1133">Transmembrane helix</keyword>
<evidence type="ECO:0000256" key="2">
    <source>
        <dbReference type="ARBA" id="ARBA00022692"/>
    </source>
</evidence>
<feature type="transmembrane region" description="Helical" evidence="7">
    <location>
        <begin position="881"/>
        <end position="901"/>
    </location>
</feature>
<comment type="subcellular location">
    <subcellularLocation>
        <location evidence="1">Membrane</location>
        <topology evidence="1">Multi-pass membrane protein</topology>
    </subcellularLocation>
</comment>
<dbReference type="SUPFAM" id="SSF82866">
    <property type="entry name" value="Multidrug efflux transporter AcrB transmembrane domain"/>
    <property type="match status" value="2"/>
</dbReference>
<dbReference type="HOGENOM" id="CLU_004076_0_0_1"/>
<dbReference type="OrthoDB" id="193905at2759"/>
<feature type="transmembrane region" description="Helical" evidence="7">
    <location>
        <begin position="401"/>
        <end position="421"/>
    </location>
</feature>
<feature type="transmembrane region" description="Helical" evidence="7">
    <location>
        <begin position="578"/>
        <end position="597"/>
    </location>
</feature>
<feature type="transmembrane region" description="Helical" evidence="7">
    <location>
        <begin position="853"/>
        <end position="874"/>
    </location>
</feature>
<dbReference type="GO" id="GO:0016020">
    <property type="term" value="C:membrane"/>
    <property type="evidence" value="ECO:0007669"/>
    <property type="project" value="UniProtKB-SubCell"/>
</dbReference>
<dbReference type="Gene3D" id="1.20.1640.10">
    <property type="entry name" value="Multidrug efflux transporter AcrB transmembrane domain"/>
    <property type="match status" value="2"/>
</dbReference>
<evidence type="ECO:0000256" key="7">
    <source>
        <dbReference type="SAM" id="Phobius"/>
    </source>
</evidence>
<feature type="transmembrane region" description="Helical" evidence="7">
    <location>
        <begin position="478"/>
        <end position="502"/>
    </location>
</feature>
<dbReference type="EnsemblMetazoa" id="PHUM490680-RA">
    <property type="protein sequence ID" value="PHUM490680-PA"/>
    <property type="gene ID" value="PHUM490680"/>
</dbReference>
<evidence type="ECO:0000256" key="5">
    <source>
        <dbReference type="ARBA" id="ARBA00023180"/>
    </source>
</evidence>
<evidence type="ECO:0000256" key="3">
    <source>
        <dbReference type="ARBA" id="ARBA00022989"/>
    </source>
</evidence>